<keyword evidence="9" id="KW-1185">Reference proteome</keyword>
<evidence type="ECO:0000256" key="3">
    <source>
        <dbReference type="ARBA" id="ARBA00022692"/>
    </source>
</evidence>
<dbReference type="PANTHER" id="PTHR43124">
    <property type="entry name" value="PURINE EFFLUX PUMP PBUE"/>
    <property type="match status" value="1"/>
</dbReference>
<organism evidence="8 9">
    <name type="scientific">Carpediemonas membranifera</name>
    <dbReference type="NCBI Taxonomy" id="201153"/>
    <lineage>
        <taxon>Eukaryota</taxon>
        <taxon>Metamonada</taxon>
        <taxon>Carpediemonas-like organisms</taxon>
        <taxon>Carpediemonas</taxon>
    </lineage>
</organism>
<gene>
    <name evidence="8" type="ORF">J8273_2354</name>
</gene>
<protein>
    <submittedName>
        <fullName evidence="8">Major facilitator superfamily</fullName>
    </submittedName>
</protein>
<feature type="transmembrane region" description="Helical" evidence="6">
    <location>
        <begin position="94"/>
        <end position="113"/>
    </location>
</feature>
<sequence>MDVEGESCPKSPGWSNLAISNMGQEAKFSILPLAIVLIFGTAGSIFLKAVFPFVIMRMDTRGVAFGSVSSGFMLGKVIGSPIIGVVADRFDKRYIIAICQLGCVIGLFLTANAKTIGQLVAARTVGGFFAATVTIVYALAASKTESSQRSKVMVRLTAALTTTIMVGGYLGHVLVKYIGFEHTVFVGAASSGVAILAALFLVQPSPPSKADAQTAGEDEESKGRGRSIFRRQVVVILVQNALFMVLQGSVGQLLPLLARSGSLNVDDPQELSATGILAGGVGKMALQFSPLIGLAYSKFSEPRVIAMSFLCFAVVFTVLPSARTGPAFLTLTVAEALCSAFIQPATNSLLSRCVDKGSQAAIAGVNSSLQALAGVVTPLALGQMFDVFGMRTSGIAAAVAAVACALFVWLFVPCRPCQEARNEKKNKAL</sequence>
<keyword evidence="5 6" id="KW-0472">Membrane</keyword>
<feature type="transmembrane region" description="Helical" evidence="6">
    <location>
        <begin position="274"/>
        <end position="297"/>
    </location>
</feature>
<dbReference type="InterPro" id="IPR001958">
    <property type="entry name" value="Tet-R_TetA/multi-R_MdtG-like"/>
</dbReference>
<feature type="transmembrane region" description="Helical" evidence="6">
    <location>
        <begin position="119"/>
        <end position="140"/>
    </location>
</feature>
<dbReference type="SUPFAM" id="SSF103473">
    <property type="entry name" value="MFS general substrate transporter"/>
    <property type="match status" value="1"/>
</dbReference>
<dbReference type="Gene3D" id="1.20.1250.20">
    <property type="entry name" value="MFS general substrate transporter like domains"/>
    <property type="match status" value="1"/>
</dbReference>
<dbReference type="AlphaFoldDB" id="A0A8J6AZB9"/>
<evidence type="ECO:0000259" key="7">
    <source>
        <dbReference type="PROSITE" id="PS50850"/>
    </source>
</evidence>
<feature type="domain" description="Major facilitator superfamily (MFS) profile" evidence="7">
    <location>
        <begin position="29"/>
        <end position="416"/>
    </location>
</feature>
<dbReference type="InterPro" id="IPR036259">
    <property type="entry name" value="MFS_trans_sf"/>
</dbReference>
<dbReference type="PROSITE" id="PS50850">
    <property type="entry name" value="MFS"/>
    <property type="match status" value="1"/>
</dbReference>
<evidence type="ECO:0000256" key="5">
    <source>
        <dbReference type="ARBA" id="ARBA00023136"/>
    </source>
</evidence>
<feature type="transmembrane region" description="Helical" evidence="6">
    <location>
        <begin position="152"/>
        <end position="171"/>
    </location>
</feature>
<evidence type="ECO:0000256" key="6">
    <source>
        <dbReference type="SAM" id="Phobius"/>
    </source>
</evidence>
<proteinExistence type="predicted"/>
<dbReference type="PANTHER" id="PTHR43124:SF3">
    <property type="entry name" value="CHLORAMPHENICOL EFFLUX PUMP RV0191"/>
    <property type="match status" value="1"/>
</dbReference>
<dbReference type="InterPro" id="IPR020846">
    <property type="entry name" value="MFS_dom"/>
</dbReference>
<comment type="caution">
    <text evidence="8">The sequence shown here is derived from an EMBL/GenBank/DDBJ whole genome shotgun (WGS) entry which is preliminary data.</text>
</comment>
<dbReference type="OrthoDB" id="5086884at2759"/>
<evidence type="ECO:0000313" key="8">
    <source>
        <dbReference type="EMBL" id="KAG9396005.1"/>
    </source>
</evidence>
<keyword evidence="3 6" id="KW-0812">Transmembrane</keyword>
<dbReference type="PRINTS" id="PR01035">
    <property type="entry name" value="TCRTETA"/>
</dbReference>
<feature type="transmembrane region" description="Helical" evidence="6">
    <location>
        <begin position="233"/>
        <end position="254"/>
    </location>
</feature>
<keyword evidence="2" id="KW-1003">Cell membrane</keyword>
<feature type="transmembrane region" description="Helical" evidence="6">
    <location>
        <begin position="63"/>
        <end position="87"/>
    </location>
</feature>
<feature type="transmembrane region" description="Helical" evidence="6">
    <location>
        <begin position="183"/>
        <end position="202"/>
    </location>
</feature>
<dbReference type="InterPro" id="IPR011701">
    <property type="entry name" value="MFS"/>
</dbReference>
<dbReference type="EMBL" id="JAHDYR010000007">
    <property type="protein sequence ID" value="KAG9396005.1"/>
    <property type="molecule type" value="Genomic_DNA"/>
</dbReference>
<evidence type="ECO:0000313" key="9">
    <source>
        <dbReference type="Proteomes" id="UP000717585"/>
    </source>
</evidence>
<feature type="transmembrane region" description="Helical" evidence="6">
    <location>
        <begin position="393"/>
        <end position="412"/>
    </location>
</feature>
<evidence type="ECO:0000256" key="1">
    <source>
        <dbReference type="ARBA" id="ARBA00004651"/>
    </source>
</evidence>
<feature type="transmembrane region" description="Helical" evidence="6">
    <location>
        <begin position="30"/>
        <end position="51"/>
    </location>
</feature>
<dbReference type="Proteomes" id="UP000717585">
    <property type="component" value="Unassembled WGS sequence"/>
</dbReference>
<feature type="transmembrane region" description="Helical" evidence="6">
    <location>
        <begin position="304"/>
        <end position="322"/>
    </location>
</feature>
<accession>A0A8J6AZB9</accession>
<dbReference type="Pfam" id="PF07690">
    <property type="entry name" value="MFS_1"/>
    <property type="match status" value="1"/>
</dbReference>
<name>A0A8J6AZB9_9EUKA</name>
<evidence type="ECO:0000256" key="2">
    <source>
        <dbReference type="ARBA" id="ARBA00022475"/>
    </source>
</evidence>
<dbReference type="InterPro" id="IPR050189">
    <property type="entry name" value="MFS_Efflux_Transporters"/>
</dbReference>
<dbReference type="GO" id="GO:0022857">
    <property type="term" value="F:transmembrane transporter activity"/>
    <property type="evidence" value="ECO:0007669"/>
    <property type="project" value="InterPro"/>
</dbReference>
<keyword evidence="4 6" id="KW-1133">Transmembrane helix</keyword>
<evidence type="ECO:0000256" key="4">
    <source>
        <dbReference type="ARBA" id="ARBA00022989"/>
    </source>
</evidence>
<reference evidence="8" key="1">
    <citation type="submission" date="2021-05" db="EMBL/GenBank/DDBJ databases">
        <title>A free-living protist that lacks canonical eukaryotic 1 DNA replication and segregation systems.</title>
        <authorList>
            <person name="Salas-Leiva D.E."/>
            <person name="Tromer E.C."/>
            <person name="Curtis B.A."/>
            <person name="Jerlstrom-Hultqvist J."/>
            <person name="Kolisko M."/>
            <person name="Yi Z."/>
            <person name="Salas-Leiva J.S."/>
            <person name="Gallot-Lavallee L."/>
            <person name="Kops G.J.P.L."/>
            <person name="Archibald J.M."/>
            <person name="Simpson A.G.B."/>
            <person name="Roger A.J."/>
        </authorList>
    </citation>
    <scope>NUCLEOTIDE SEQUENCE</scope>
    <source>
        <strain evidence="8">BICM</strain>
    </source>
</reference>
<dbReference type="GO" id="GO:0005886">
    <property type="term" value="C:plasma membrane"/>
    <property type="evidence" value="ECO:0007669"/>
    <property type="project" value="UniProtKB-SubCell"/>
</dbReference>
<comment type="subcellular location">
    <subcellularLocation>
        <location evidence="1">Cell membrane</location>
        <topology evidence="1">Multi-pass membrane protein</topology>
    </subcellularLocation>
</comment>